<dbReference type="GO" id="GO:0017108">
    <property type="term" value="F:5'-flap endonuclease activity"/>
    <property type="evidence" value="ECO:0007669"/>
    <property type="project" value="InterPro"/>
</dbReference>
<dbReference type="InterPro" id="IPR020045">
    <property type="entry name" value="DNA_polI_H3TH"/>
</dbReference>
<feature type="coiled-coil region" evidence="4">
    <location>
        <begin position="208"/>
        <end position="242"/>
    </location>
</feature>
<reference evidence="7" key="1">
    <citation type="submission" date="2017-09" db="EMBL/GenBank/DDBJ databases">
        <title>Depth-based differentiation of microbial function through sediment-hosted aquifers and enrichment of novel symbionts in the deep terrestrial subsurface.</title>
        <authorList>
            <person name="Probst A.J."/>
            <person name="Ladd B."/>
            <person name="Jarett J.K."/>
            <person name="Geller-Mcgrath D.E."/>
            <person name="Sieber C.M.K."/>
            <person name="Emerson J.B."/>
            <person name="Anantharaman K."/>
            <person name="Thomas B.C."/>
            <person name="Malmstrom R."/>
            <person name="Stieglmeier M."/>
            <person name="Klingl A."/>
            <person name="Woyke T."/>
            <person name="Ryan C.M."/>
            <person name="Banfield J.F."/>
        </authorList>
    </citation>
    <scope>NUCLEOTIDE SEQUENCE [LARGE SCALE GENOMIC DNA]</scope>
</reference>
<dbReference type="InterPro" id="IPR036279">
    <property type="entry name" value="5-3_exonuclease_C_sf"/>
</dbReference>
<dbReference type="Pfam" id="PF02739">
    <property type="entry name" value="5_3_exonuc_N"/>
    <property type="match status" value="1"/>
</dbReference>
<keyword evidence="3" id="KW-0238">DNA-binding</keyword>
<evidence type="ECO:0000313" key="7">
    <source>
        <dbReference type="Proteomes" id="UP000230097"/>
    </source>
</evidence>
<evidence type="ECO:0000313" key="6">
    <source>
        <dbReference type="EMBL" id="PJB98641.1"/>
    </source>
</evidence>
<dbReference type="FunFam" id="1.10.150.20:FF:000003">
    <property type="entry name" value="DNA polymerase I"/>
    <property type="match status" value="1"/>
</dbReference>
<sequence>MTNEKRLIVIDSNSIIHRAYHALPPLTTKKGELVNAVYGFLLVFLKVIREFQPDYIAATFDFPAPTFRHKKYKEYKAKRPPAPEELYLQIPKVKEILKGFSVPIFEKEGFEADDIIGTISHLAPKKQILPGIETIILSGDLDALQLVDSHTKVYALRKGVKDTILYDENLVKEKYQGLTPEQILDFKALRGDPSDNIPGVTGIGEKTATELIKNFGSLENLYKELEENSEKAKKLKPKLKEILLKYKEQAFLSKGLAQIKKDVPIDFNLNRCQFWRYDKKRAIQLLKKFEFHSLITRLPSLEREKIKKENSENGPLIGENLKL</sequence>
<dbReference type="SUPFAM" id="SSF47807">
    <property type="entry name" value="5' to 3' exonuclease, C-terminal subdomain"/>
    <property type="match status" value="1"/>
</dbReference>
<evidence type="ECO:0000259" key="5">
    <source>
        <dbReference type="SMART" id="SM00475"/>
    </source>
</evidence>
<dbReference type="GO" id="GO:0008409">
    <property type="term" value="F:5'-3' exonuclease activity"/>
    <property type="evidence" value="ECO:0007669"/>
    <property type="project" value="InterPro"/>
</dbReference>
<dbReference type="GO" id="GO:0033567">
    <property type="term" value="P:DNA replication, Okazaki fragment processing"/>
    <property type="evidence" value="ECO:0007669"/>
    <property type="project" value="InterPro"/>
</dbReference>
<dbReference type="InterPro" id="IPR008918">
    <property type="entry name" value="HhH2"/>
</dbReference>
<dbReference type="SUPFAM" id="SSF88723">
    <property type="entry name" value="PIN domain-like"/>
    <property type="match status" value="1"/>
</dbReference>
<dbReference type="Proteomes" id="UP000230097">
    <property type="component" value="Unassembled WGS sequence"/>
</dbReference>
<name>A0A2M8DLE3_9BACT</name>
<gene>
    <name evidence="6" type="ORF">CO078_01435</name>
</gene>
<dbReference type="InterPro" id="IPR038969">
    <property type="entry name" value="FEN"/>
</dbReference>
<evidence type="ECO:0000256" key="1">
    <source>
        <dbReference type="ARBA" id="ARBA00022722"/>
    </source>
</evidence>
<dbReference type="Pfam" id="PF01367">
    <property type="entry name" value="5_3_exonuc"/>
    <property type="match status" value="1"/>
</dbReference>
<dbReference type="PANTHER" id="PTHR42646:SF2">
    <property type="entry name" value="5'-3' EXONUCLEASE FAMILY PROTEIN"/>
    <property type="match status" value="1"/>
</dbReference>
<keyword evidence="4" id="KW-0175">Coiled coil</keyword>
<dbReference type="SMART" id="SM00279">
    <property type="entry name" value="HhH2"/>
    <property type="match status" value="1"/>
</dbReference>
<keyword evidence="1" id="KW-0540">Nuclease</keyword>
<dbReference type="CDD" id="cd09859">
    <property type="entry name" value="PIN_53EXO"/>
    <property type="match status" value="1"/>
</dbReference>
<dbReference type="Gene3D" id="1.10.150.20">
    <property type="entry name" value="5' to 3' exonuclease, C-terminal subdomain"/>
    <property type="match status" value="1"/>
</dbReference>
<evidence type="ECO:0000256" key="4">
    <source>
        <dbReference type="SAM" id="Coils"/>
    </source>
</evidence>
<dbReference type="PANTHER" id="PTHR42646">
    <property type="entry name" value="FLAP ENDONUCLEASE XNI"/>
    <property type="match status" value="1"/>
</dbReference>
<dbReference type="SMART" id="SM00475">
    <property type="entry name" value="53EXOc"/>
    <property type="match status" value="1"/>
</dbReference>
<dbReference type="GO" id="GO:0003677">
    <property type="term" value="F:DNA binding"/>
    <property type="evidence" value="ECO:0007669"/>
    <property type="project" value="UniProtKB-KW"/>
</dbReference>
<dbReference type="AlphaFoldDB" id="A0A2M8DLE3"/>
<dbReference type="CDD" id="cd09898">
    <property type="entry name" value="H3TH_53EXO"/>
    <property type="match status" value="1"/>
</dbReference>
<dbReference type="EMBL" id="PFTC01000033">
    <property type="protein sequence ID" value="PJB98641.1"/>
    <property type="molecule type" value="Genomic_DNA"/>
</dbReference>
<protein>
    <recommendedName>
        <fullName evidence="5">5'-3' exonuclease domain-containing protein</fullName>
    </recommendedName>
</protein>
<organism evidence="6 7">
    <name type="scientific">Candidatus Nealsonbacteria bacterium CG_4_9_14_0_8_um_filter_36_17</name>
    <dbReference type="NCBI Taxonomy" id="1974693"/>
    <lineage>
        <taxon>Bacteria</taxon>
        <taxon>Candidatus Nealsoniibacteriota</taxon>
    </lineage>
</organism>
<dbReference type="InterPro" id="IPR020046">
    <property type="entry name" value="5-3_exonucl_a-hlix_arch_N"/>
</dbReference>
<feature type="domain" description="5'-3' exonuclease" evidence="5">
    <location>
        <begin position="5"/>
        <end position="275"/>
    </location>
</feature>
<dbReference type="InterPro" id="IPR002421">
    <property type="entry name" value="5-3_exonuclease"/>
</dbReference>
<accession>A0A2M8DLE3</accession>
<dbReference type="InterPro" id="IPR029060">
    <property type="entry name" value="PIN-like_dom_sf"/>
</dbReference>
<evidence type="ECO:0000256" key="2">
    <source>
        <dbReference type="ARBA" id="ARBA00022801"/>
    </source>
</evidence>
<proteinExistence type="predicted"/>
<dbReference type="Gene3D" id="3.40.50.1010">
    <property type="entry name" value="5'-nuclease"/>
    <property type="match status" value="1"/>
</dbReference>
<keyword evidence="2" id="KW-0378">Hydrolase</keyword>
<comment type="caution">
    <text evidence="6">The sequence shown here is derived from an EMBL/GenBank/DDBJ whole genome shotgun (WGS) entry which is preliminary data.</text>
</comment>
<evidence type="ECO:0000256" key="3">
    <source>
        <dbReference type="ARBA" id="ARBA00023125"/>
    </source>
</evidence>